<dbReference type="Proteomes" id="UP001054945">
    <property type="component" value="Unassembled WGS sequence"/>
</dbReference>
<accession>A0AAV4MC91</accession>
<gene>
    <name evidence="1" type="ORF">CEXT_759491</name>
</gene>
<sequence length="154" mass="17878">MGDIWDDIDIIEPVMHVDREQNFMSYISFKSRDIWDDIDIMEQDRHVDRGTGRRKESGTSTFTKRKNRFCTILQGKFIENGDIWDDIDIMEGLRHVDRGRHKESGNSTFTREIIVCSHPSGQGNDSICVGGCLTARQIFDLRLFPKYSPGHSFY</sequence>
<dbReference type="EMBL" id="BPLR01019629">
    <property type="protein sequence ID" value="GIX69895.1"/>
    <property type="molecule type" value="Genomic_DNA"/>
</dbReference>
<evidence type="ECO:0000313" key="1">
    <source>
        <dbReference type="EMBL" id="GIX69895.1"/>
    </source>
</evidence>
<evidence type="ECO:0000313" key="2">
    <source>
        <dbReference type="Proteomes" id="UP001054945"/>
    </source>
</evidence>
<organism evidence="1 2">
    <name type="scientific">Caerostris extrusa</name>
    <name type="common">Bark spider</name>
    <name type="synonym">Caerostris bankana</name>
    <dbReference type="NCBI Taxonomy" id="172846"/>
    <lineage>
        <taxon>Eukaryota</taxon>
        <taxon>Metazoa</taxon>
        <taxon>Ecdysozoa</taxon>
        <taxon>Arthropoda</taxon>
        <taxon>Chelicerata</taxon>
        <taxon>Arachnida</taxon>
        <taxon>Araneae</taxon>
        <taxon>Araneomorphae</taxon>
        <taxon>Entelegynae</taxon>
        <taxon>Araneoidea</taxon>
        <taxon>Araneidae</taxon>
        <taxon>Caerostris</taxon>
    </lineage>
</organism>
<keyword evidence="2" id="KW-1185">Reference proteome</keyword>
<dbReference type="AlphaFoldDB" id="A0AAV4MC91"/>
<reference evidence="1 2" key="1">
    <citation type="submission" date="2021-06" db="EMBL/GenBank/DDBJ databases">
        <title>Caerostris extrusa draft genome.</title>
        <authorList>
            <person name="Kono N."/>
            <person name="Arakawa K."/>
        </authorList>
    </citation>
    <scope>NUCLEOTIDE SEQUENCE [LARGE SCALE GENOMIC DNA]</scope>
</reference>
<protein>
    <submittedName>
        <fullName evidence="1">Uncharacterized protein</fullName>
    </submittedName>
</protein>
<proteinExistence type="predicted"/>
<name>A0AAV4MC91_CAEEX</name>
<comment type="caution">
    <text evidence="1">The sequence shown here is derived from an EMBL/GenBank/DDBJ whole genome shotgun (WGS) entry which is preliminary data.</text>
</comment>